<dbReference type="PANTHER" id="PTHR32196">
    <property type="entry name" value="ABC TRANSPORTER PERMEASE PROTEIN YPHD-RELATED-RELATED"/>
    <property type="match status" value="1"/>
</dbReference>
<proteinExistence type="predicted"/>
<organism evidence="12 13">
    <name type="scientific">Mesorhizobium plurifarium</name>
    <dbReference type="NCBI Taxonomy" id="69974"/>
    <lineage>
        <taxon>Bacteria</taxon>
        <taxon>Pseudomonadati</taxon>
        <taxon>Pseudomonadota</taxon>
        <taxon>Alphaproteobacteria</taxon>
        <taxon>Hyphomicrobiales</taxon>
        <taxon>Phyllobacteriaceae</taxon>
        <taxon>Mesorhizobium</taxon>
    </lineage>
</organism>
<dbReference type="GO" id="GO:0022857">
    <property type="term" value="F:transmembrane transporter activity"/>
    <property type="evidence" value="ECO:0007669"/>
    <property type="project" value="InterPro"/>
</dbReference>
<evidence type="ECO:0000256" key="3">
    <source>
        <dbReference type="ARBA" id="ARBA00022448"/>
    </source>
</evidence>
<evidence type="ECO:0000256" key="7">
    <source>
        <dbReference type="ARBA" id="ARBA00022989"/>
    </source>
</evidence>
<name>A0A090FKX2_MESPL</name>
<comment type="subcellular location">
    <subcellularLocation>
        <location evidence="1">Cell membrane</location>
        <topology evidence="1">Multi-pass membrane protein</topology>
    </subcellularLocation>
</comment>
<dbReference type="EMBL" id="CCNB01000043">
    <property type="protein sequence ID" value="CDX44529.1"/>
    <property type="molecule type" value="Genomic_DNA"/>
</dbReference>
<accession>A0A090FKX2</accession>
<evidence type="ECO:0000256" key="9">
    <source>
        <dbReference type="ARBA" id="ARBA00025439"/>
    </source>
</evidence>
<protein>
    <recommendedName>
        <fullName evidence="10">Autoinducer 2 import system permease protein LsrD</fullName>
    </recommendedName>
</protein>
<feature type="transmembrane region" description="Helical" evidence="11">
    <location>
        <begin position="219"/>
        <end position="242"/>
    </location>
</feature>
<keyword evidence="3" id="KW-0813">Transport</keyword>
<dbReference type="InterPro" id="IPR001851">
    <property type="entry name" value="ABC_transp_permease"/>
</dbReference>
<evidence type="ECO:0000256" key="10">
    <source>
        <dbReference type="ARBA" id="ARBA00039381"/>
    </source>
</evidence>
<evidence type="ECO:0000256" key="5">
    <source>
        <dbReference type="ARBA" id="ARBA00022519"/>
    </source>
</evidence>
<keyword evidence="7 11" id="KW-1133">Transmembrane helix</keyword>
<feature type="transmembrane region" description="Helical" evidence="11">
    <location>
        <begin position="248"/>
        <end position="265"/>
    </location>
</feature>
<evidence type="ECO:0000313" key="12">
    <source>
        <dbReference type="EMBL" id="CDX44529.1"/>
    </source>
</evidence>
<comment type="subunit">
    <text evidence="2">The complex is composed of two ATP-binding proteins (LsrA), two transmembrane proteins (LsrC and LsrD) and a solute-binding protein (LsrB).</text>
</comment>
<dbReference type="CDD" id="cd06579">
    <property type="entry name" value="TM_PBP1_transp_AraH_like"/>
    <property type="match status" value="1"/>
</dbReference>
<keyword evidence="5" id="KW-0997">Cell inner membrane</keyword>
<evidence type="ECO:0000256" key="4">
    <source>
        <dbReference type="ARBA" id="ARBA00022475"/>
    </source>
</evidence>
<evidence type="ECO:0000256" key="11">
    <source>
        <dbReference type="SAM" id="Phobius"/>
    </source>
</evidence>
<feature type="transmembrane region" description="Helical" evidence="11">
    <location>
        <begin position="169"/>
        <end position="188"/>
    </location>
</feature>
<evidence type="ECO:0000256" key="8">
    <source>
        <dbReference type="ARBA" id="ARBA00023136"/>
    </source>
</evidence>
<gene>
    <name evidence="12" type="ORF">MPLDJ20_60635</name>
</gene>
<reference evidence="12 13" key="1">
    <citation type="submission" date="2014-08" db="EMBL/GenBank/DDBJ databases">
        <authorList>
            <person name="Moulin Lionel"/>
        </authorList>
    </citation>
    <scope>NUCLEOTIDE SEQUENCE [LARGE SCALE GENOMIC DNA]</scope>
</reference>
<feature type="transmembrane region" description="Helical" evidence="11">
    <location>
        <begin position="300"/>
        <end position="319"/>
    </location>
</feature>
<dbReference type="Pfam" id="PF02653">
    <property type="entry name" value="BPD_transp_2"/>
    <property type="match status" value="1"/>
</dbReference>
<feature type="transmembrane region" description="Helical" evidence="11">
    <location>
        <begin position="89"/>
        <end position="114"/>
    </location>
</feature>
<keyword evidence="6 11" id="KW-0812">Transmembrane</keyword>
<dbReference type="AlphaFoldDB" id="A0A090FKX2"/>
<feature type="transmembrane region" description="Helical" evidence="11">
    <location>
        <begin position="9"/>
        <end position="28"/>
    </location>
</feature>
<evidence type="ECO:0000256" key="6">
    <source>
        <dbReference type="ARBA" id="ARBA00022692"/>
    </source>
</evidence>
<evidence type="ECO:0000256" key="2">
    <source>
        <dbReference type="ARBA" id="ARBA00011262"/>
    </source>
</evidence>
<comment type="function">
    <text evidence="9">Part of the ABC transporter complex LsrABCD involved in autoinducer 2 (AI-2) import. Probably responsible for the translocation of the substrate across the membrane.</text>
</comment>
<feature type="transmembrane region" description="Helical" evidence="11">
    <location>
        <begin position="120"/>
        <end position="138"/>
    </location>
</feature>
<sequence length="328" mass="33638">MSRFLRNQGWVAGLFALLIFLFVVTKLIQPGYGSGDFGSLARAVLPYAFAVAAQTVVVIAGGIDLSVAAMMALTSVTAASMMNGASEEYALFVVPFVLAMGLALGALNGVLIVVTRVPDIVVTLAMLFVLQGAALLVLEAPGGAAAEWLKASVIGTVPIPGLPDWADAWVPKALVLLFVCLCIVWIPLRRSRLGLSIYAIGSNELAAFRSGVPVARTRIVAYALSGLFAALGGLSLTISTGIGAPIPGPYLLASVAAVVLGGVALGGGKGGLLGPIIAVFVLRLVRTDLTLLAIDPNVTAIIEGLIMVAVVMFGAFITMRSRPAGATP</sequence>
<dbReference type="GeneID" id="31893139"/>
<evidence type="ECO:0000256" key="1">
    <source>
        <dbReference type="ARBA" id="ARBA00004651"/>
    </source>
</evidence>
<feature type="transmembrane region" description="Helical" evidence="11">
    <location>
        <begin position="48"/>
        <end position="77"/>
    </location>
</feature>
<dbReference type="Proteomes" id="UP000046373">
    <property type="component" value="Unassembled WGS sequence"/>
</dbReference>
<dbReference type="GO" id="GO:0005886">
    <property type="term" value="C:plasma membrane"/>
    <property type="evidence" value="ECO:0007669"/>
    <property type="project" value="UniProtKB-SubCell"/>
</dbReference>
<keyword evidence="4" id="KW-1003">Cell membrane</keyword>
<dbReference type="PANTHER" id="PTHR32196:SF71">
    <property type="entry name" value="AUTOINDUCER 2 IMPORT SYSTEM PERMEASE PROTEIN LSRD"/>
    <property type="match status" value="1"/>
</dbReference>
<evidence type="ECO:0000313" key="13">
    <source>
        <dbReference type="Proteomes" id="UP000046373"/>
    </source>
</evidence>
<keyword evidence="8 11" id="KW-0472">Membrane</keyword>